<evidence type="ECO:0000259" key="12">
    <source>
        <dbReference type="PROSITE" id="PS50262"/>
    </source>
</evidence>
<evidence type="ECO:0000256" key="7">
    <source>
        <dbReference type="ARBA" id="ARBA00023136"/>
    </source>
</evidence>
<dbReference type="PROSITE" id="PS00237">
    <property type="entry name" value="G_PROTEIN_RECEP_F1_1"/>
    <property type="match status" value="1"/>
</dbReference>
<keyword evidence="14" id="KW-1185">Reference proteome</keyword>
<reference evidence="13" key="1">
    <citation type="submission" date="2025-08" db="UniProtKB">
        <authorList>
            <consortium name="Ensembl"/>
        </authorList>
    </citation>
    <scope>IDENTIFICATION</scope>
</reference>
<dbReference type="Pfam" id="PF13853">
    <property type="entry name" value="7tm_4"/>
    <property type="match status" value="1"/>
</dbReference>
<dbReference type="InterPro" id="IPR017452">
    <property type="entry name" value="GPCR_Rhodpsn_7TM"/>
</dbReference>
<dbReference type="PRINTS" id="PR00245">
    <property type="entry name" value="OLFACTORYR"/>
</dbReference>
<dbReference type="InterPro" id="IPR000725">
    <property type="entry name" value="Olfact_rcpt"/>
</dbReference>
<feature type="transmembrane region" description="Helical" evidence="11">
    <location>
        <begin position="135"/>
        <end position="160"/>
    </location>
</feature>
<dbReference type="GO" id="GO:0004984">
    <property type="term" value="F:olfactory receptor activity"/>
    <property type="evidence" value="ECO:0007669"/>
    <property type="project" value="InterPro"/>
</dbReference>
<evidence type="ECO:0000313" key="13">
    <source>
        <dbReference type="Ensembl" id="ENSSMRP00000006146.1"/>
    </source>
</evidence>
<keyword evidence="8 10" id="KW-0675">Receptor</keyword>
<organism evidence="13 14">
    <name type="scientific">Salvator merianae</name>
    <name type="common">Argentine black and white tegu</name>
    <name type="synonym">Tupinambis merianae</name>
    <dbReference type="NCBI Taxonomy" id="96440"/>
    <lineage>
        <taxon>Eukaryota</taxon>
        <taxon>Metazoa</taxon>
        <taxon>Chordata</taxon>
        <taxon>Craniata</taxon>
        <taxon>Vertebrata</taxon>
        <taxon>Euteleostomi</taxon>
        <taxon>Lepidosauria</taxon>
        <taxon>Squamata</taxon>
        <taxon>Bifurcata</taxon>
        <taxon>Unidentata</taxon>
        <taxon>Episquamata</taxon>
        <taxon>Laterata</taxon>
        <taxon>Teiioidea</taxon>
        <taxon>Teiidae</taxon>
        <taxon>Salvator</taxon>
    </lineage>
</organism>
<feature type="transmembrane region" description="Helical" evidence="11">
    <location>
        <begin position="20"/>
        <end position="45"/>
    </location>
</feature>
<dbReference type="OMA" id="HYLCIML"/>
<evidence type="ECO:0000256" key="1">
    <source>
        <dbReference type="ARBA" id="ARBA00004651"/>
    </source>
</evidence>
<evidence type="ECO:0000256" key="6">
    <source>
        <dbReference type="ARBA" id="ARBA00023040"/>
    </source>
</evidence>
<evidence type="ECO:0000256" key="2">
    <source>
        <dbReference type="ARBA" id="ARBA00022475"/>
    </source>
</evidence>
<evidence type="ECO:0000256" key="5">
    <source>
        <dbReference type="ARBA" id="ARBA00022989"/>
    </source>
</evidence>
<feature type="transmembrane region" description="Helical" evidence="11">
    <location>
        <begin position="268"/>
        <end position="288"/>
    </location>
</feature>
<dbReference type="FunFam" id="1.20.1070.10:FF:000013">
    <property type="entry name" value="Olfactory receptor"/>
    <property type="match status" value="1"/>
</dbReference>
<feature type="domain" description="G-protein coupled receptors family 1 profile" evidence="12">
    <location>
        <begin position="37"/>
        <end position="286"/>
    </location>
</feature>
<dbReference type="GeneTree" id="ENSGT01140000282532"/>
<protein>
    <recommendedName>
        <fullName evidence="11">Olfactory receptor</fullName>
    </recommendedName>
</protein>
<keyword evidence="3 10" id="KW-0812">Transmembrane</keyword>
<keyword evidence="2 11" id="KW-1003">Cell membrane</keyword>
<keyword evidence="4 11" id="KW-0552">Olfaction</keyword>
<evidence type="ECO:0000256" key="10">
    <source>
        <dbReference type="RuleBase" id="RU000688"/>
    </source>
</evidence>
<feature type="transmembrane region" description="Helical" evidence="11">
    <location>
        <begin position="88"/>
        <end position="114"/>
    </location>
</feature>
<evidence type="ECO:0000256" key="3">
    <source>
        <dbReference type="ARBA" id="ARBA00022692"/>
    </source>
</evidence>
<dbReference type="InterPro" id="IPR000276">
    <property type="entry name" value="GPCR_Rhodpsn"/>
</dbReference>
<name>A0A8D0DIA4_SALMN</name>
<feature type="transmembrane region" description="Helical" evidence="11">
    <location>
        <begin position="57"/>
        <end position="76"/>
    </location>
</feature>
<evidence type="ECO:0000256" key="11">
    <source>
        <dbReference type="RuleBase" id="RU363047"/>
    </source>
</evidence>
<accession>A0A8D0DIA4</accession>
<evidence type="ECO:0000256" key="8">
    <source>
        <dbReference type="ARBA" id="ARBA00023170"/>
    </source>
</evidence>
<sequence length="317" mass="35920">MKNSSVEFILLGFSNIRKVQLLLFILLFLCYLLTIMGNIVIIIIAHIDHHLQTPMYFFLRNFSFLEIGFTTAIIPQTLANLAMGNKNISYLGCMIQSFLYFHLGTTEFFLLAVMSYDRYVAICNPLHYTTIMNNLFCVSLVLLCWVGSFLLIIGPSVLFLQYPFCDSNVLDHFFCDNTPLIKLLCGDTRLLEFLGLITAVFSLLGTLTITVMSYVHIIRTILHIPSAAGMQKAFSTCASHLIVVSITYGSCIFLYIKPTQNSKLEFDKVVAILNTVVSPLLNPFIYSLRNKQVQKALRNVMHIQLHLTTSKTSWNVV</sequence>
<keyword evidence="6 10" id="KW-0297">G-protein coupled receptor</keyword>
<dbReference type="GO" id="GO:0005886">
    <property type="term" value="C:plasma membrane"/>
    <property type="evidence" value="ECO:0007669"/>
    <property type="project" value="UniProtKB-SubCell"/>
</dbReference>
<dbReference type="PANTHER" id="PTHR26454">
    <property type="entry name" value="OLFACTORY RECEPTOR"/>
    <property type="match status" value="1"/>
</dbReference>
<keyword evidence="7 11" id="KW-0472">Membrane</keyword>
<keyword evidence="9 10" id="KW-0807">Transducer</keyword>
<evidence type="ECO:0000313" key="14">
    <source>
        <dbReference type="Proteomes" id="UP000694421"/>
    </source>
</evidence>
<comment type="similarity">
    <text evidence="10">Belongs to the G-protein coupled receptor 1 family.</text>
</comment>
<feature type="transmembrane region" description="Helical" evidence="11">
    <location>
        <begin position="238"/>
        <end position="256"/>
    </location>
</feature>
<reference evidence="13" key="2">
    <citation type="submission" date="2025-09" db="UniProtKB">
        <authorList>
            <consortium name="Ensembl"/>
        </authorList>
    </citation>
    <scope>IDENTIFICATION</scope>
</reference>
<keyword evidence="5 11" id="KW-1133">Transmembrane helix</keyword>
<dbReference type="PANTHER" id="PTHR26454:SF18">
    <property type="entry name" value="OLFACTORY RECEPTOR 6C76"/>
    <property type="match status" value="1"/>
</dbReference>
<dbReference type="Gene3D" id="1.20.1070.10">
    <property type="entry name" value="Rhodopsin 7-helix transmembrane proteins"/>
    <property type="match status" value="1"/>
</dbReference>
<dbReference type="SUPFAM" id="SSF81321">
    <property type="entry name" value="Family A G protein-coupled receptor-like"/>
    <property type="match status" value="1"/>
</dbReference>
<proteinExistence type="inferred from homology"/>
<keyword evidence="11" id="KW-0716">Sensory transduction</keyword>
<evidence type="ECO:0000256" key="4">
    <source>
        <dbReference type="ARBA" id="ARBA00022725"/>
    </source>
</evidence>
<dbReference type="AlphaFoldDB" id="A0A8D0DIA4"/>
<comment type="subcellular location">
    <subcellularLocation>
        <location evidence="1 11">Cell membrane</location>
        <topology evidence="1 11">Multi-pass membrane protein</topology>
    </subcellularLocation>
</comment>
<dbReference type="PRINTS" id="PR00237">
    <property type="entry name" value="GPCRRHODOPSN"/>
</dbReference>
<evidence type="ECO:0000256" key="9">
    <source>
        <dbReference type="ARBA" id="ARBA00023224"/>
    </source>
</evidence>
<feature type="transmembrane region" description="Helical" evidence="11">
    <location>
        <begin position="193"/>
        <end position="217"/>
    </location>
</feature>
<dbReference type="GO" id="GO:0004930">
    <property type="term" value="F:G protein-coupled receptor activity"/>
    <property type="evidence" value="ECO:0007669"/>
    <property type="project" value="UniProtKB-KW"/>
</dbReference>
<dbReference type="Ensembl" id="ENSSMRT00000007196.1">
    <property type="protein sequence ID" value="ENSSMRP00000006146.1"/>
    <property type="gene ID" value="ENSSMRG00000004938.1"/>
</dbReference>
<dbReference type="CDD" id="cd15912">
    <property type="entry name" value="7tmA_OR6C-like"/>
    <property type="match status" value="1"/>
</dbReference>
<dbReference type="PROSITE" id="PS50262">
    <property type="entry name" value="G_PROTEIN_RECEP_F1_2"/>
    <property type="match status" value="1"/>
</dbReference>
<dbReference type="Proteomes" id="UP000694421">
    <property type="component" value="Unplaced"/>
</dbReference>
<dbReference type="InterPro" id="IPR047132">
    <property type="entry name" value="Olfact_rcpt_6C-like"/>
</dbReference>